<keyword evidence="4" id="KW-0006">Acetoin catabolism</keyword>
<dbReference type="InterPro" id="IPR037138">
    <property type="entry name" value="His_deacetylse_dom_sf"/>
</dbReference>
<keyword evidence="8" id="KW-1185">Reference proteome</keyword>
<gene>
    <name evidence="7" type="primary">acuC</name>
    <name evidence="7" type="ORF">SAMEA4384403_01007</name>
</gene>
<organism evidence="7 8">
    <name type="scientific">Mammaliicoccus stepanovicii</name>
    <dbReference type="NCBI Taxonomy" id="643214"/>
    <lineage>
        <taxon>Bacteria</taxon>
        <taxon>Bacillati</taxon>
        <taxon>Bacillota</taxon>
        <taxon>Bacilli</taxon>
        <taxon>Bacillales</taxon>
        <taxon>Staphylococcaceae</taxon>
        <taxon>Mammaliicoccus</taxon>
    </lineage>
</organism>
<dbReference type="GO" id="GO:0040029">
    <property type="term" value="P:epigenetic regulation of gene expression"/>
    <property type="evidence" value="ECO:0007669"/>
    <property type="project" value="TreeGrafter"/>
</dbReference>
<name>A0A239YYP2_9STAP</name>
<sequence length="381" mass="43228">MIKAKYVYSEDLLKYRFSDSHPFNQMRLKLTTDLLLDLGKLNENQIIKPRIATDEELELVHEPHYIEAIKMAGNGELPLEQYEKYGLSSEDTPQFKNMHENSARVVGGTLSAVDAVMTGESVRACHLGGGLHHGFKGKASGFCIYNDSAVAIQYMQSKYNQRVLYIDTDAHHGDGVQWTFYTNEQVMNYSIHETGRYLFPGTGALTERGDGKGFGTTVNVPLDAYTEDDSYIDVFKETVEAACKAFKPDVILSVNGVDIHYLDPLTHLSCTLKTLYEIPYIVKNLADQYCDGKCIMVGGGGYNIWRVVPRAWSHVWFALNDTQTPSEAIPQSWLSKYQPEAPFPLPQSWLDEQVDYMEIPRRNEITEKNNNTKLRILDWLT</sequence>
<dbReference type="InterPro" id="IPR023696">
    <property type="entry name" value="Ureohydrolase_dom_sf"/>
</dbReference>
<dbReference type="OrthoDB" id="9808367at2"/>
<dbReference type="Proteomes" id="UP000242084">
    <property type="component" value="Chromosome 1"/>
</dbReference>
<comment type="pathway">
    <text evidence="1">Ketone degradation; acetoin degradation.</text>
</comment>
<proteinExistence type="inferred from homology"/>
<evidence type="ECO:0000256" key="2">
    <source>
        <dbReference type="ARBA" id="ARBA00005947"/>
    </source>
</evidence>
<dbReference type="EMBL" id="LT906462">
    <property type="protein sequence ID" value="SNV64209.1"/>
    <property type="molecule type" value="Genomic_DNA"/>
</dbReference>
<dbReference type="PRINTS" id="PR01270">
    <property type="entry name" value="HDASUPER"/>
</dbReference>
<dbReference type="PANTHER" id="PTHR10625:SF10">
    <property type="entry name" value="HISTONE DEACETYLASE HDAC1"/>
    <property type="match status" value="1"/>
</dbReference>
<accession>A0A239YYP2</accession>
<dbReference type="Gene3D" id="3.40.800.20">
    <property type="entry name" value="Histone deacetylase domain"/>
    <property type="match status" value="1"/>
</dbReference>
<dbReference type="RefSeq" id="WP_095087398.1">
    <property type="nucleotide sequence ID" value="NZ_BMDM01000002.1"/>
</dbReference>
<evidence type="ECO:0000256" key="1">
    <source>
        <dbReference type="ARBA" id="ARBA00005101"/>
    </source>
</evidence>
<protein>
    <recommendedName>
        <fullName evidence="3">Acetoin utilization protein AcuC</fullName>
    </recommendedName>
</protein>
<comment type="function">
    <text evidence="5">Role in growth on acetoin or butanediol. Involved in the breakdown of these compounds used as a carbon source.</text>
</comment>
<dbReference type="UniPathway" id="UPA00040"/>
<dbReference type="GO" id="GO:0004407">
    <property type="term" value="F:histone deacetylase activity"/>
    <property type="evidence" value="ECO:0007669"/>
    <property type="project" value="TreeGrafter"/>
</dbReference>
<evidence type="ECO:0000313" key="7">
    <source>
        <dbReference type="EMBL" id="SNV64209.1"/>
    </source>
</evidence>
<dbReference type="AlphaFoldDB" id="A0A239YYP2"/>
<evidence type="ECO:0000313" key="8">
    <source>
        <dbReference type="Proteomes" id="UP000242084"/>
    </source>
</evidence>
<evidence type="ECO:0000259" key="6">
    <source>
        <dbReference type="Pfam" id="PF00850"/>
    </source>
</evidence>
<dbReference type="PRINTS" id="PR01272">
    <property type="entry name" value="ACUCPROTEIN"/>
</dbReference>
<dbReference type="CDD" id="cd09994">
    <property type="entry name" value="HDAC_AcuC_like"/>
    <property type="match status" value="1"/>
</dbReference>
<reference evidence="7 8" key="1">
    <citation type="submission" date="2017-06" db="EMBL/GenBank/DDBJ databases">
        <authorList>
            <consortium name="Pathogen Informatics"/>
        </authorList>
    </citation>
    <scope>NUCLEOTIDE SEQUENCE [LARGE SCALE GENOMIC DNA]</scope>
    <source>
        <strain evidence="7 8">NCTC13839</strain>
    </source>
</reference>
<dbReference type="InterPro" id="IPR003085">
    <property type="entry name" value="AcuC"/>
</dbReference>
<evidence type="ECO:0000256" key="3">
    <source>
        <dbReference type="ARBA" id="ARBA00020218"/>
    </source>
</evidence>
<dbReference type="PANTHER" id="PTHR10625">
    <property type="entry name" value="HISTONE DEACETYLASE HDAC1-RELATED"/>
    <property type="match status" value="1"/>
</dbReference>
<dbReference type="GO" id="GO:0045150">
    <property type="term" value="P:acetoin catabolic process"/>
    <property type="evidence" value="ECO:0007669"/>
    <property type="project" value="UniProtKB-UniPathway"/>
</dbReference>
<dbReference type="SUPFAM" id="SSF52768">
    <property type="entry name" value="Arginase/deacetylase"/>
    <property type="match status" value="1"/>
</dbReference>
<comment type="similarity">
    <text evidence="2">Belongs to the histone deacetylase family.</text>
</comment>
<feature type="domain" description="Histone deacetylase" evidence="6">
    <location>
        <begin position="21"/>
        <end position="317"/>
    </location>
</feature>
<dbReference type="InterPro" id="IPR023801">
    <property type="entry name" value="His_deacetylse_dom"/>
</dbReference>
<dbReference type="Pfam" id="PF00850">
    <property type="entry name" value="Hist_deacetyl"/>
    <property type="match status" value="1"/>
</dbReference>
<dbReference type="KEGG" id="sste:SAMEA4384403_1007"/>
<dbReference type="InterPro" id="IPR000286">
    <property type="entry name" value="HDACs"/>
</dbReference>
<evidence type="ECO:0000256" key="5">
    <source>
        <dbReference type="ARBA" id="ARBA00024669"/>
    </source>
</evidence>
<evidence type="ECO:0000256" key="4">
    <source>
        <dbReference type="ARBA" id="ARBA00022627"/>
    </source>
</evidence>